<evidence type="ECO:0000313" key="2">
    <source>
        <dbReference type="EMBL" id="PCI96000.1"/>
    </source>
</evidence>
<name>A0A2A4YN08_UNCAE</name>
<dbReference type="PANTHER" id="PTHR43861">
    <property type="entry name" value="TRANS-ACONITATE 2-METHYLTRANSFERASE-RELATED"/>
    <property type="match status" value="1"/>
</dbReference>
<dbReference type="InterPro" id="IPR023149">
    <property type="entry name" value="Trans_acon_MeTrfase_C"/>
</dbReference>
<evidence type="ECO:0000313" key="3">
    <source>
        <dbReference type="Proteomes" id="UP000217838"/>
    </source>
</evidence>
<reference evidence="3" key="1">
    <citation type="submission" date="2017-08" db="EMBL/GenBank/DDBJ databases">
        <title>A dynamic microbial community with high functional redundancy inhabits the cold, oxic subseafloor aquifer.</title>
        <authorList>
            <person name="Tully B.J."/>
            <person name="Wheat C.G."/>
            <person name="Glazer B.T."/>
            <person name="Huber J.A."/>
        </authorList>
    </citation>
    <scope>NUCLEOTIDE SEQUENCE [LARGE SCALE GENOMIC DNA]</scope>
</reference>
<evidence type="ECO:0000259" key="1">
    <source>
        <dbReference type="Pfam" id="PF13847"/>
    </source>
</evidence>
<accession>A0A2A4YN08</accession>
<dbReference type="InterPro" id="IPR025714">
    <property type="entry name" value="Methyltranfer_dom"/>
</dbReference>
<dbReference type="InterPro" id="IPR029063">
    <property type="entry name" value="SAM-dependent_MTases_sf"/>
</dbReference>
<dbReference type="EMBL" id="NVUU01000004">
    <property type="protein sequence ID" value="PCI96000.1"/>
    <property type="molecule type" value="Genomic_DNA"/>
</dbReference>
<dbReference type="SUPFAM" id="SSF53335">
    <property type="entry name" value="S-adenosyl-L-methionine-dependent methyltransferases"/>
    <property type="match status" value="1"/>
</dbReference>
<protein>
    <recommendedName>
        <fullName evidence="1">Methyltransferase domain-containing protein</fullName>
    </recommendedName>
</protein>
<dbReference type="Pfam" id="PF13847">
    <property type="entry name" value="Methyltransf_31"/>
    <property type="match status" value="1"/>
</dbReference>
<dbReference type="Gene3D" id="3.40.50.150">
    <property type="entry name" value="Vaccinia Virus protein VP39"/>
    <property type="match status" value="1"/>
</dbReference>
<proteinExistence type="predicted"/>
<dbReference type="Proteomes" id="UP000217838">
    <property type="component" value="Unassembled WGS sequence"/>
</dbReference>
<dbReference type="GO" id="GO:0030798">
    <property type="term" value="F:trans-aconitate 2-methyltransferase activity"/>
    <property type="evidence" value="ECO:0007669"/>
    <property type="project" value="InterPro"/>
</dbReference>
<organism evidence="2 3">
    <name type="scientific">Aerophobetes bacterium</name>
    <dbReference type="NCBI Taxonomy" id="2030807"/>
    <lineage>
        <taxon>Bacteria</taxon>
        <taxon>Candidatus Aerophobota</taxon>
    </lineage>
</organism>
<dbReference type="AlphaFoldDB" id="A0A2A4YN08"/>
<dbReference type="CDD" id="cd02440">
    <property type="entry name" value="AdoMet_MTases"/>
    <property type="match status" value="1"/>
</dbReference>
<sequence length="262" mass="30294">MKYSALFFSGFLLCSSFSSESYTFKGTEKVLDIACGSGKSSRDIARIVEKGSVLGIDFTKKVINEAKRKNLQGPSNLSFKLKEMDNWDYNSEFDVVRCDSPHQFIFNQEKLLKNMHALLKKDGHIIVRIPARLPVALESALRAVTTSEKWNDHFLTFHPIFNIYKKSEYTKLLTKNHFSIVNMKTTPSEEIFSSEETFKEFIKGWLPYFEAVPTELKNDFLEDLTKRYLRILPLDKEGKVHFFIEKLEVVAKKQDAVEKMHG</sequence>
<dbReference type="Gene3D" id="1.10.150.290">
    <property type="entry name" value="S-adenosyl-L-methionine-dependent methyltransferases"/>
    <property type="match status" value="1"/>
</dbReference>
<feature type="domain" description="Methyltransferase" evidence="1">
    <location>
        <begin position="28"/>
        <end position="144"/>
    </location>
</feature>
<gene>
    <name evidence="2" type="ORF">COB11_00545</name>
</gene>
<comment type="caution">
    <text evidence="2">The sequence shown here is derived from an EMBL/GenBank/DDBJ whole genome shotgun (WGS) entry which is preliminary data.</text>
</comment>